<evidence type="ECO:0000256" key="1">
    <source>
        <dbReference type="ARBA" id="ARBA00000085"/>
    </source>
</evidence>
<dbReference type="CDD" id="cd16917">
    <property type="entry name" value="HATPase_UhpB-NarQ-NarX-like"/>
    <property type="match status" value="1"/>
</dbReference>
<protein>
    <recommendedName>
        <fullName evidence="2">histidine kinase</fullName>
        <ecNumber evidence="2">2.7.13.3</ecNumber>
    </recommendedName>
</protein>
<dbReference type="Pfam" id="PF07730">
    <property type="entry name" value="HisKA_3"/>
    <property type="match status" value="1"/>
</dbReference>
<dbReference type="SUPFAM" id="SSF55874">
    <property type="entry name" value="ATPase domain of HSP90 chaperone/DNA topoisomerase II/histidine kinase"/>
    <property type="match status" value="1"/>
</dbReference>
<evidence type="ECO:0000256" key="3">
    <source>
        <dbReference type="ARBA" id="ARBA00022553"/>
    </source>
</evidence>
<gene>
    <name evidence="11" type="ORF">LWC34_50840</name>
</gene>
<feature type="domain" description="Signal transduction histidine kinase subgroup 3 dimerisation and phosphoacceptor" evidence="10">
    <location>
        <begin position="180"/>
        <end position="247"/>
    </location>
</feature>
<dbReference type="Gene3D" id="3.30.565.10">
    <property type="entry name" value="Histidine kinase-like ATPase, C-terminal domain"/>
    <property type="match status" value="1"/>
</dbReference>
<dbReference type="Proteomes" id="UP001521150">
    <property type="component" value="Unassembled WGS sequence"/>
</dbReference>
<accession>A0ABS8ZVM0</accession>
<evidence type="ECO:0000256" key="2">
    <source>
        <dbReference type="ARBA" id="ARBA00012438"/>
    </source>
</evidence>
<evidence type="ECO:0000313" key="12">
    <source>
        <dbReference type="Proteomes" id="UP001521150"/>
    </source>
</evidence>
<comment type="caution">
    <text evidence="11">The sequence shown here is derived from an EMBL/GenBank/DDBJ whole genome shotgun (WGS) entry which is preliminary data.</text>
</comment>
<evidence type="ECO:0000256" key="5">
    <source>
        <dbReference type="ARBA" id="ARBA00022741"/>
    </source>
</evidence>
<evidence type="ECO:0000259" key="10">
    <source>
        <dbReference type="Pfam" id="PF07730"/>
    </source>
</evidence>
<keyword evidence="8" id="KW-0902">Two-component regulatory system</keyword>
<dbReference type="InterPro" id="IPR050482">
    <property type="entry name" value="Sensor_HK_TwoCompSys"/>
</dbReference>
<evidence type="ECO:0000256" key="4">
    <source>
        <dbReference type="ARBA" id="ARBA00022679"/>
    </source>
</evidence>
<dbReference type="PANTHER" id="PTHR24421">
    <property type="entry name" value="NITRATE/NITRITE SENSOR PROTEIN NARX-RELATED"/>
    <property type="match status" value="1"/>
</dbReference>
<evidence type="ECO:0000256" key="9">
    <source>
        <dbReference type="SAM" id="Phobius"/>
    </source>
</evidence>
<keyword evidence="9" id="KW-0472">Membrane</keyword>
<dbReference type="Gene3D" id="1.20.5.1930">
    <property type="match status" value="1"/>
</dbReference>
<dbReference type="EMBL" id="JAJVCN010000004">
    <property type="protein sequence ID" value="MCE7011050.1"/>
    <property type="molecule type" value="Genomic_DNA"/>
</dbReference>
<keyword evidence="6 11" id="KW-0418">Kinase</keyword>
<comment type="catalytic activity">
    <reaction evidence="1">
        <text>ATP + protein L-histidine = ADP + protein N-phospho-L-histidine.</text>
        <dbReference type="EC" id="2.7.13.3"/>
    </reaction>
</comment>
<dbReference type="PANTHER" id="PTHR24421:SF10">
    <property type="entry name" value="NITRATE_NITRITE SENSOR PROTEIN NARQ"/>
    <property type="match status" value="1"/>
</dbReference>
<dbReference type="InterPro" id="IPR011712">
    <property type="entry name" value="Sig_transdc_His_kin_sub3_dim/P"/>
</dbReference>
<dbReference type="InterPro" id="IPR036890">
    <property type="entry name" value="HATPase_C_sf"/>
</dbReference>
<keyword evidence="4" id="KW-0808">Transferase</keyword>
<evidence type="ECO:0000313" key="11">
    <source>
        <dbReference type="EMBL" id="MCE7011050.1"/>
    </source>
</evidence>
<dbReference type="RefSeq" id="WP_233733377.1">
    <property type="nucleotide sequence ID" value="NZ_JAJVCN010000004.1"/>
</dbReference>
<keyword evidence="12" id="KW-1185">Reference proteome</keyword>
<keyword evidence="3" id="KW-0597">Phosphoprotein</keyword>
<keyword evidence="9" id="KW-1133">Transmembrane helix</keyword>
<dbReference type="GO" id="GO:0016301">
    <property type="term" value="F:kinase activity"/>
    <property type="evidence" value="ECO:0007669"/>
    <property type="project" value="UniProtKB-KW"/>
</dbReference>
<evidence type="ECO:0000256" key="7">
    <source>
        <dbReference type="ARBA" id="ARBA00022840"/>
    </source>
</evidence>
<evidence type="ECO:0000256" key="6">
    <source>
        <dbReference type="ARBA" id="ARBA00022777"/>
    </source>
</evidence>
<feature type="transmembrane region" description="Helical" evidence="9">
    <location>
        <begin position="23"/>
        <end position="41"/>
    </location>
</feature>
<keyword evidence="7" id="KW-0067">ATP-binding</keyword>
<sequence>MTAAKGTMGSMILSFPYRGGLSWPLRLVRLAGLVVLILSLLPDPSWSPWQTGLLTAVSVGWLLWLFADWLTMPWQTAVLLLIGLAGGVLTGLSPHGVAIAFPAVALLDAATRLRTRYSLPITAAVVASTVAFDSWDRVLEHGLILLAAALVGALRWQHLQRVEQADLLQTQVQRAAVLAERTRIARELHDVQAHALAALSVQLKVIDALVEDGASANRIREFVNRAEQLTREGLIETRRAILALRGEVLPIDDLLDSLAKVYTDRDGNNASLVVTGSHATLPTETTMVLYRAAQEALTNIRKHAGNSPVTVKLDYAGNAVSLTVLNELIPHESDLASVGAGYGLPGLRERVDAVDGTLTAGPKGGIWELGVRIPIW</sequence>
<reference evidence="11 12" key="1">
    <citation type="submission" date="2021-12" db="EMBL/GenBank/DDBJ databases">
        <title>Genome sequence of Kibdelosporangium philippinense ATCC 49844.</title>
        <authorList>
            <person name="Fedorov E.A."/>
            <person name="Omeragic M."/>
            <person name="Shalygina K.F."/>
            <person name="Maclea K.S."/>
        </authorList>
    </citation>
    <scope>NUCLEOTIDE SEQUENCE [LARGE SCALE GENOMIC DNA]</scope>
    <source>
        <strain evidence="11 12">ATCC 49844</strain>
    </source>
</reference>
<keyword evidence="9" id="KW-0812">Transmembrane</keyword>
<feature type="transmembrane region" description="Helical" evidence="9">
    <location>
        <begin position="53"/>
        <end position="72"/>
    </location>
</feature>
<dbReference type="EC" id="2.7.13.3" evidence="2"/>
<organism evidence="11 12">
    <name type="scientific">Kibdelosporangium philippinense</name>
    <dbReference type="NCBI Taxonomy" id="211113"/>
    <lineage>
        <taxon>Bacteria</taxon>
        <taxon>Bacillati</taxon>
        <taxon>Actinomycetota</taxon>
        <taxon>Actinomycetes</taxon>
        <taxon>Pseudonocardiales</taxon>
        <taxon>Pseudonocardiaceae</taxon>
        <taxon>Kibdelosporangium</taxon>
    </lineage>
</organism>
<proteinExistence type="predicted"/>
<feature type="transmembrane region" description="Helical" evidence="9">
    <location>
        <begin position="78"/>
        <end position="105"/>
    </location>
</feature>
<name>A0ABS8ZVM0_9PSEU</name>
<evidence type="ECO:0000256" key="8">
    <source>
        <dbReference type="ARBA" id="ARBA00023012"/>
    </source>
</evidence>
<keyword evidence="5" id="KW-0547">Nucleotide-binding</keyword>